<protein>
    <recommendedName>
        <fullName evidence="3">ParB/Sulfiredoxin domain-containing protein</fullName>
    </recommendedName>
</protein>
<dbReference type="InterPro" id="IPR036086">
    <property type="entry name" value="ParB/Sulfiredoxin_sf"/>
</dbReference>
<comment type="caution">
    <text evidence="1">The sequence shown here is derived from an EMBL/GenBank/DDBJ whole genome shotgun (WGS) entry which is preliminary data.</text>
</comment>
<dbReference type="SUPFAM" id="SSF110849">
    <property type="entry name" value="ParB/Sulfiredoxin"/>
    <property type="match status" value="1"/>
</dbReference>
<organism evidence="1 2">
    <name type="scientific">Gemmata palustris</name>
    <dbReference type="NCBI Taxonomy" id="2822762"/>
    <lineage>
        <taxon>Bacteria</taxon>
        <taxon>Pseudomonadati</taxon>
        <taxon>Planctomycetota</taxon>
        <taxon>Planctomycetia</taxon>
        <taxon>Gemmatales</taxon>
        <taxon>Gemmataceae</taxon>
        <taxon>Gemmata</taxon>
    </lineage>
</organism>
<dbReference type="Proteomes" id="UP000676565">
    <property type="component" value="Unassembled WGS sequence"/>
</dbReference>
<reference evidence="1 2" key="1">
    <citation type="submission" date="2021-04" db="EMBL/GenBank/DDBJ databases">
        <authorList>
            <person name="Ivanova A."/>
        </authorList>
    </citation>
    <scope>NUCLEOTIDE SEQUENCE [LARGE SCALE GENOMIC DNA]</scope>
    <source>
        <strain evidence="1 2">G18</strain>
    </source>
</reference>
<dbReference type="RefSeq" id="WP_210654300.1">
    <property type="nucleotide sequence ID" value="NZ_JAGKQQ010000001.1"/>
</dbReference>
<evidence type="ECO:0008006" key="3">
    <source>
        <dbReference type="Google" id="ProtNLM"/>
    </source>
</evidence>
<sequence length="259" mass="28103">MPDASVPTVRLGNLTYHLPFAGLLRPLSPLELTELRTSITRHNKVLNRAVTYDSAAWGTRCVIDGANRLQIAAELDLDVPVQHRGAMSDEDARAECLDLNLARRHLTVEELEAARSGRILRVVAAKEEGRSTRAIARSEGVSQTQVRRDLADAEEIVAPEPETPVSHDHQNVIAPDPARPLAVMQRSFRQIACFNKSSKSGAAQLAGALPELLAGPFGPHLARIAARHGVPLVEDRWPALEVLVAVISDLAAEAAQGWE</sequence>
<evidence type="ECO:0000313" key="1">
    <source>
        <dbReference type="EMBL" id="MBP3956279.1"/>
    </source>
</evidence>
<evidence type="ECO:0000313" key="2">
    <source>
        <dbReference type="Proteomes" id="UP000676565"/>
    </source>
</evidence>
<accession>A0ABS5BRC3</accession>
<dbReference type="EMBL" id="JAGKQQ010000001">
    <property type="protein sequence ID" value="MBP3956279.1"/>
    <property type="molecule type" value="Genomic_DNA"/>
</dbReference>
<name>A0ABS5BRC3_9BACT</name>
<gene>
    <name evidence="1" type="ORF">J8F10_13395</name>
</gene>
<proteinExistence type="predicted"/>
<keyword evidence="2" id="KW-1185">Reference proteome</keyword>